<reference evidence="3 4" key="1">
    <citation type="journal article" date="2013" name="Genome Announc.">
        <title>Complete Genome Sequence of Leifsonia xyli subsp. cynodontis Strain DSM46306, a Gram-Positive Bacterial Pathogen of Grasses.</title>
        <authorList>
            <person name="Monteiro-Vitorello C.B."/>
            <person name="Zerillo M.M."/>
            <person name="Van Sluys M.A."/>
            <person name="Camargo L.E."/>
            <person name="Kitajima J.P."/>
        </authorList>
    </citation>
    <scope>NUCLEOTIDE SEQUENCE [LARGE SCALE GENOMIC DNA]</scope>
    <source>
        <strain evidence="3 4">DSM 46306</strain>
    </source>
</reference>
<protein>
    <recommendedName>
        <fullName evidence="2">Thioredoxin-like fold domain-containing protein</fullName>
    </recommendedName>
</protein>
<dbReference type="OrthoDB" id="117402at2"/>
<dbReference type="KEGG" id="lxy:O159_03210"/>
<proteinExistence type="predicted"/>
<gene>
    <name evidence="3" type="ORF">O159_03210</name>
</gene>
<dbReference type="Proteomes" id="UP000016743">
    <property type="component" value="Chromosome"/>
</dbReference>
<name>U3P6J7_LEIXC</name>
<dbReference type="InterPro" id="IPR036249">
    <property type="entry name" value="Thioredoxin-like_sf"/>
</dbReference>
<evidence type="ECO:0000313" key="4">
    <source>
        <dbReference type="Proteomes" id="UP000016743"/>
    </source>
</evidence>
<evidence type="ECO:0000313" key="3">
    <source>
        <dbReference type="EMBL" id="AGW40542.1"/>
    </source>
</evidence>
<keyword evidence="4" id="KW-1185">Reference proteome</keyword>
<dbReference type="Gene3D" id="3.40.30.10">
    <property type="entry name" value="Glutaredoxin"/>
    <property type="match status" value="1"/>
</dbReference>
<dbReference type="RefSeq" id="WP_021753986.1">
    <property type="nucleotide sequence ID" value="NC_022438.1"/>
</dbReference>
<feature type="region of interest" description="Disordered" evidence="1">
    <location>
        <begin position="1"/>
        <end position="22"/>
    </location>
</feature>
<evidence type="ECO:0000259" key="2">
    <source>
        <dbReference type="Pfam" id="PF13462"/>
    </source>
</evidence>
<dbReference type="STRING" id="1389489.O159_03210"/>
<accession>U3P6J7</accession>
<feature type="compositionally biased region" description="Basic and acidic residues" evidence="1">
    <location>
        <begin position="1"/>
        <end position="19"/>
    </location>
</feature>
<dbReference type="InterPro" id="IPR012336">
    <property type="entry name" value="Thioredoxin-like_fold"/>
</dbReference>
<dbReference type="eggNOG" id="COG1651">
    <property type="taxonomic scope" value="Bacteria"/>
</dbReference>
<dbReference type="Pfam" id="PF13462">
    <property type="entry name" value="Thioredoxin_4"/>
    <property type="match status" value="1"/>
</dbReference>
<evidence type="ECO:0000256" key="1">
    <source>
        <dbReference type="SAM" id="MobiDB-lite"/>
    </source>
</evidence>
<feature type="domain" description="Thioredoxin-like fold" evidence="2">
    <location>
        <begin position="80"/>
        <end position="252"/>
    </location>
</feature>
<dbReference type="SUPFAM" id="SSF52833">
    <property type="entry name" value="Thioredoxin-like"/>
    <property type="match status" value="1"/>
</dbReference>
<dbReference type="AlphaFoldDB" id="U3P6J7"/>
<dbReference type="PATRIC" id="fig|1389489.3.peg.304"/>
<dbReference type="EMBL" id="CP006734">
    <property type="protein sequence ID" value="AGW40542.1"/>
    <property type="molecule type" value="Genomic_DNA"/>
</dbReference>
<organism evidence="3 4">
    <name type="scientific">Leifsonia xyli subsp. cynodontis DSM 46306</name>
    <dbReference type="NCBI Taxonomy" id="1389489"/>
    <lineage>
        <taxon>Bacteria</taxon>
        <taxon>Bacillati</taxon>
        <taxon>Actinomycetota</taxon>
        <taxon>Actinomycetes</taxon>
        <taxon>Micrococcales</taxon>
        <taxon>Microbacteriaceae</taxon>
        <taxon>Leifsonia</taxon>
    </lineage>
</organism>
<dbReference type="HOGENOM" id="CLU_000288_47_3_11"/>
<sequence>MITIEERKNPCEQFDREGQDGSGPWQAAAIAAVVVACAVGGTAMYVNASSPAAAAGPSALTEGGFRVPVAGTPAPHTTSSAAPTVTVYADYQCPICPQFEAADGPLLRSLADTGRVNVDIHPVAILDSAANHRYATRAAAAAVCVAERQPAMFFDANRALFARQPDEVTGGGLSDRTILDVFASAGVDVSAVSRCVTDQKWAGFVTAQTARDLNGPLPHSDVARLEGTPTILINGHQYRGSILDPAQLAVAIEAAR</sequence>